<proteinExistence type="predicted"/>
<dbReference type="HOGENOM" id="CLU_120382_0_0_11"/>
<dbReference type="Proteomes" id="UP000029914">
    <property type="component" value="Chromosome"/>
</dbReference>
<dbReference type="EMBL" id="CP006764">
    <property type="protein sequence ID" value="AIT59891.1"/>
    <property type="molecule type" value="Genomic_DNA"/>
</dbReference>
<organism evidence="1 2">
    <name type="scientific">Corynebacterium doosanense CAU 212 = DSM 45436</name>
    <dbReference type="NCBI Taxonomy" id="558173"/>
    <lineage>
        <taxon>Bacteria</taxon>
        <taxon>Bacillati</taxon>
        <taxon>Actinomycetota</taxon>
        <taxon>Actinomycetes</taxon>
        <taxon>Mycobacteriales</taxon>
        <taxon>Corynebacteriaceae</taxon>
        <taxon>Corynebacterium</taxon>
    </lineage>
</organism>
<evidence type="ECO:0000313" key="1">
    <source>
        <dbReference type="EMBL" id="AIT59891.1"/>
    </source>
</evidence>
<evidence type="ECO:0000313" key="2">
    <source>
        <dbReference type="Proteomes" id="UP000029914"/>
    </source>
</evidence>
<dbReference type="OrthoDB" id="530636at2"/>
<accession>A0A097ICM6</accession>
<dbReference type="STRING" id="558173.CDOO_00040"/>
<gene>
    <name evidence="1" type="ORF">CDOO_00040</name>
</gene>
<dbReference type="AlphaFoldDB" id="A0A097ICM6"/>
<dbReference type="KEGG" id="cdo:CDOO_00040"/>
<reference evidence="1 2" key="1">
    <citation type="submission" date="2013-09" db="EMBL/GenBank/DDBJ databases">
        <title>Complete genome sequence of Corynebacterium doosanense CAU 212(T) (=DSM 45436(T)), isolated from activated sludge.</title>
        <authorList>
            <person name="Schaffert L."/>
            <person name="Albersmeier A."/>
            <person name="Kalinowski J."/>
            <person name="Ruckert C."/>
        </authorList>
    </citation>
    <scope>NUCLEOTIDE SEQUENCE [LARGE SCALE GENOMIC DNA]</scope>
    <source>
        <strain evidence="1 2">CAU 212</strain>
    </source>
</reference>
<name>A0A097ICM6_9CORY</name>
<dbReference type="Pfam" id="PF21893">
    <property type="entry name" value="DUF6918"/>
    <property type="match status" value="1"/>
</dbReference>
<protein>
    <submittedName>
        <fullName evidence="1">Uncharacterized protein</fullName>
    </submittedName>
</protein>
<sequence length="146" mass="15574">MSDLSTLLDTENRPVVVADITSLVDGAITDLSGITGMTVRGALSAARKTNGDLIPTAVDNLLPDILGDLQSHWEDYQQSGRQDFGAFLESRADDVSESLLSTADRAVEQKGGGAVAKVYNSLRGRGTKLMAPHIPALGRIIDNHMR</sequence>
<dbReference type="eggNOG" id="ENOG5032ZDS">
    <property type="taxonomic scope" value="Bacteria"/>
</dbReference>
<dbReference type="InterPro" id="IPR054211">
    <property type="entry name" value="DUF6918"/>
</dbReference>
<keyword evidence="2" id="KW-1185">Reference proteome</keyword>
<dbReference type="RefSeq" id="WP_018022368.1">
    <property type="nucleotide sequence ID" value="NZ_AQUX01000007.1"/>
</dbReference>